<evidence type="ECO:0000313" key="7">
    <source>
        <dbReference type="Proteomes" id="UP000002595"/>
    </source>
</evidence>
<evidence type="ECO:0000256" key="4">
    <source>
        <dbReference type="HAMAP-Rule" id="MF_00545"/>
    </source>
</evidence>
<comment type="similarity">
    <text evidence="1 4 5">Belongs to the eukaryotic ribosomal protein eS24 family.</text>
</comment>
<dbReference type="HOGENOM" id="CLU_107248_3_0_2"/>
<dbReference type="InterPro" id="IPR001976">
    <property type="entry name" value="Ribosomal_eS24"/>
</dbReference>
<dbReference type="eggNOG" id="arCOG04182">
    <property type="taxonomic scope" value="Archaea"/>
</dbReference>
<dbReference type="Gene3D" id="3.30.70.3370">
    <property type="match status" value="1"/>
</dbReference>
<evidence type="ECO:0000256" key="5">
    <source>
        <dbReference type="RuleBase" id="RU004381"/>
    </source>
</evidence>
<dbReference type="STRING" id="384616.Pisl_1895"/>
<dbReference type="SUPFAM" id="SSF54189">
    <property type="entry name" value="Ribosomal proteins S24e, L23 and L15e"/>
    <property type="match status" value="1"/>
</dbReference>
<evidence type="ECO:0000313" key="6">
    <source>
        <dbReference type="EMBL" id="ABL89042.1"/>
    </source>
</evidence>
<dbReference type="GO" id="GO:0003735">
    <property type="term" value="F:structural constituent of ribosome"/>
    <property type="evidence" value="ECO:0007669"/>
    <property type="project" value="InterPro"/>
</dbReference>
<dbReference type="OrthoDB" id="27533at2157"/>
<dbReference type="KEGG" id="pis:Pisl_1895"/>
<evidence type="ECO:0000256" key="2">
    <source>
        <dbReference type="ARBA" id="ARBA00022980"/>
    </source>
</evidence>
<dbReference type="GO" id="GO:0006412">
    <property type="term" value="P:translation"/>
    <property type="evidence" value="ECO:0007669"/>
    <property type="project" value="UniProtKB-UniRule"/>
</dbReference>
<name>A1RVR0_PYRIL</name>
<dbReference type="GeneID" id="4618135"/>
<dbReference type="PANTHER" id="PTHR10496">
    <property type="entry name" value="40S RIBOSOMAL PROTEIN S24"/>
    <property type="match status" value="1"/>
</dbReference>
<dbReference type="GO" id="GO:0005840">
    <property type="term" value="C:ribosome"/>
    <property type="evidence" value="ECO:0007669"/>
    <property type="project" value="UniProtKB-KW"/>
</dbReference>
<reference evidence="6" key="1">
    <citation type="submission" date="2006-12" db="EMBL/GenBank/DDBJ databases">
        <title>Complete sequence of Pyrobaculum islandicum DSM 4184.</title>
        <authorList>
            <person name="Copeland A."/>
            <person name="Lucas S."/>
            <person name="Lapidus A."/>
            <person name="Barry K."/>
            <person name="Detter J.C."/>
            <person name="Glavina del Rio T."/>
            <person name="Dalin E."/>
            <person name="Tice H."/>
            <person name="Pitluck S."/>
            <person name="Meincke L."/>
            <person name="Brettin T."/>
            <person name="Bruce D."/>
            <person name="Han C."/>
            <person name="Tapia R."/>
            <person name="Gilna P."/>
            <person name="Schmutz J."/>
            <person name="Larimer F."/>
            <person name="Land M."/>
            <person name="Hauser L."/>
            <person name="Kyrpides N."/>
            <person name="Mikhailova N."/>
            <person name="Cozen A.E."/>
            <person name="Fitz-Gibbon S.T."/>
            <person name="House C.H."/>
            <person name="Saltikov C."/>
            <person name="Lowe T."/>
            <person name="Richardson P."/>
        </authorList>
    </citation>
    <scope>NUCLEOTIDE SEQUENCE [LARGE SCALE GENOMIC DNA]</scope>
    <source>
        <strain evidence="6">DSM 4184</strain>
    </source>
</reference>
<gene>
    <name evidence="4" type="primary">rps24e</name>
    <name evidence="6" type="ordered locus">Pisl_1895</name>
</gene>
<dbReference type="HAMAP" id="MF_00545">
    <property type="entry name" value="Ribosomal_eS24"/>
    <property type="match status" value="1"/>
</dbReference>
<protein>
    <recommendedName>
        <fullName evidence="4">Small ribosomal subunit protein eS24</fullName>
    </recommendedName>
</protein>
<sequence length="123" mass="14357">MSSASFNIVSIRENKLLNRRELVVEAMHQKASTPTRQSVREWVAQQLGVDVANVFVRKIKTEYGIGKSVAEVHVYNDQKLARVIEPLYIIARNLGEEGKKLIEEIKKRRSERREKKRKKKKKK</sequence>
<dbReference type="GO" id="GO:1990904">
    <property type="term" value="C:ribonucleoprotein complex"/>
    <property type="evidence" value="ECO:0007669"/>
    <property type="project" value="UniProtKB-KW"/>
</dbReference>
<proteinExistence type="inferred from homology"/>
<dbReference type="RefSeq" id="WP_011763617.1">
    <property type="nucleotide sequence ID" value="NC_008701.1"/>
</dbReference>
<keyword evidence="2 4" id="KW-0689">Ribosomal protein</keyword>
<dbReference type="Proteomes" id="UP000002595">
    <property type="component" value="Chromosome"/>
</dbReference>
<keyword evidence="3 4" id="KW-0687">Ribonucleoprotein</keyword>
<organism evidence="6 7">
    <name type="scientific">Pyrobaculum islandicum (strain DSM 4184 / JCM 9189 / GEO3)</name>
    <dbReference type="NCBI Taxonomy" id="384616"/>
    <lineage>
        <taxon>Archaea</taxon>
        <taxon>Thermoproteota</taxon>
        <taxon>Thermoprotei</taxon>
        <taxon>Thermoproteales</taxon>
        <taxon>Thermoproteaceae</taxon>
        <taxon>Pyrobaculum</taxon>
    </lineage>
</organism>
<dbReference type="EMBL" id="CP000504">
    <property type="protein sequence ID" value="ABL89042.1"/>
    <property type="molecule type" value="Genomic_DNA"/>
</dbReference>
<keyword evidence="7" id="KW-1185">Reference proteome</keyword>
<dbReference type="InterPro" id="IPR012678">
    <property type="entry name" value="Ribosomal_uL23/eL15/eS24_sf"/>
</dbReference>
<accession>A1RVR0</accession>
<dbReference type="InterPro" id="IPR053709">
    <property type="entry name" value="eRP_eS24_sf"/>
</dbReference>
<dbReference type="AlphaFoldDB" id="A1RVR0"/>
<evidence type="ECO:0000256" key="3">
    <source>
        <dbReference type="ARBA" id="ARBA00023274"/>
    </source>
</evidence>
<dbReference type="Pfam" id="PF01282">
    <property type="entry name" value="Ribosomal_S24e"/>
    <property type="match status" value="1"/>
</dbReference>
<evidence type="ECO:0000256" key="1">
    <source>
        <dbReference type="ARBA" id="ARBA00009680"/>
    </source>
</evidence>
<dbReference type="InterPro" id="IPR018098">
    <property type="entry name" value="Ribosomal_eS24_CS"/>
</dbReference>
<dbReference type="PROSITE" id="PS00529">
    <property type="entry name" value="RIBOSOMAL_S24E"/>
    <property type="match status" value="1"/>
</dbReference>